<feature type="transmembrane region" description="Helical" evidence="8">
    <location>
        <begin position="78"/>
        <end position="105"/>
    </location>
</feature>
<sequence>MLRRKIRQRQNSASFTTFQLIVLFYFAAVAVATLLLSMPWIRQPGVPYHFLDTMFTAVSAVSVTGLTVESAAETYNTYGYFTLAFIFQFGGIGIMTLGTFVWLILGKRIGLKERKLIMADQNQSNLSGLVQLMKQILFLILCIEIIGGFILSIHYLQYYPTWELASMHGFFSAISATTNAGFDISGSSLKPYANDYFVQFIHMILITLGAIGFPVLIEVKNFLSQRSEEPFRFSLFTKLTVVTFFSLTALGALLIFVLELGHSFAALNWHQSFFHALFSSVSTRSGGMYTMDINALSEPSLLVMSILMFIGASPSSVGGGIRTTSLAIILLALWFYARGKENIKVFRREIHFEDVTRSFVVVTTGIFLCVTSILIMSVVEPFSVIPILFEVCSAFGTAGLSLGITPELTPISKVLLMLLMFIGRIGIFSFLFLLRGDLRKDSYRYPKEKVIIG</sequence>
<dbReference type="Pfam" id="PF02386">
    <property type="entry name" value="TrkH"/>
    <property type="match status" value="1"/>
</dbReference>
<evidence type="ECO:0000256" key="4">
    <source>
        <dbReference type="ARBA" id="ARBA00022692"/>
    </source>
</evidence>
<evidence type="ECO:0000256" key="6">
    <source>
        <dbReference type="ARBA" id="ARBA00023065"/>
    </source>
</evidence>
<keyword evidence="3" id="KW-1003">Cell membrane</keyword>
<feature type="transmembrane region" description="Helical" evidence="8">
    <location>
        <begin position="358"/>
        <end position="378"/>
    </location>
</feature>
<feature type="transmembrane region" description="Helical" evidence="8">
    <location>
        <begin position="239"/>
        <end position="258"/>
    </location>
</feature>
<evidence type="ECO:0000256" key="5">
    <source>
        <dbReference type="ARBA" id="ARBA00022989"/>
    </source>
</evidence>
<dbReference type="GO" id="GO:0005886">
    <property type="term" value="C:plasma membrane"/>
    <property type="evidence" value="ECO:0007669"/>
    <property type="project" value="UniProtKB-SubCell"/>
</dbReference>
<dbReference type="PANTHER" id="PTHR32024:SF4">
    <property type="entry name" value="KTR SYSTEM POTASSIUM UPTAKE PROTEIN D"/>
    <property type="match status" value="1"/>
</dbReference>
<evidence type="ECO:0000256" key="1">
    <source>
        <dbReference type="ARBA" id="ARBA00004651"/>
    </source>
</evidence>
<evidence type="ECO:0000256" key="8">
    <source>
        <dbReference type="SAM" id="Phobius"/>
    </source>
</evidence>
<feature type="transmembrane region" description="Helical" evidence="8">
    <location>
        <begin position="136"/>
        <end position="156"/>
    </location>
</feature>
<evidence type="ECO:0000256" key="3">
    <source>
        <dbReference type="ARBA" id="ARBA00022475"/>
    </source>
</evidence>
<organism evidence="9 10">
    <name type="scientific">Aureibacillus halotolerans</name>
    <dbReference type="NCBI Taxonomy" id="1508390"/>
    <lineage>
        <taxon>Bacteria</taxon>
        <taxon>Bacillati</taxon>
        <taxon>Bacillota</taxon>
        <taxon>Bacilli</taxon>
        <taxon>Bacillales</taxon>
        <taxon>Bacillaceae</taxon>
        <taxon>Aureibacillus</taxon>
    </lineage>
</organism>
<feature type="transmembrane region" description="Helical" evidence="8">
    <location>
        <begin position="196"/>
        <end position="219"/>
    </location>
</feature>
<feature type="transmembrane region" description="Helical" evidence="8">
    <location>
        <begin position="414"/>
        <end position="434"/>
    </location>
</feature>
<keyword evidence="2" id="KW-0813">Transport</keyword>
<dbReference type="Proteomes" id="UP000295632">
    <property type="component" value="Unassembled WGS sequence"/>
</dbReference>
<accession>A0A4R6TSF1</accession>
<feature type="transmembrane region" description="Helical" evidence="8">
    <location>
        <begin position="319"/>
        <end position="337"/>
    </location>
</feature>
<keyword evidence="10" id="KW-1185">Reference proteome</keyword>
<dbReference type="PANTHER" id="PTHR32024">
    <property type="entry name" value="TRK SYSTEM POTASSIUM UPTAKE PROTEIN TRKG-RELATED"/>
    <property type="match status" value="1"/>
</dbReference>
<comment type="caution">
    <text evidence="9">The sequence shown here is derived from an EMBL/GenBank/DDBJ whole genome shotgun (WGS) entry which is preliminary data.</text>
</comment>
<reference evidence="9 10" key="1">
    <citation type="submission" date="2019-03" db="EMBL/GenBank/DDBJ databases">
        <title>Genomic Encyclopedia of Type Strains, Phase IV (KMG-IV): sequencing the most valuable type-strain genomes for metagenomic binning, comparative biology and taxonomic classification.</title>
        <authorList>
            <person name="Goeker M."/>
        </authorList>
    </citation>
    <scope>NUCLEOTIDE SEQUENCE [LARGE SCALE GENOMIC DNA]</scope>
    <source>
        <strain evidence="9 10">DSM 28697</strain>
    </source>
</reference>
<gene>
    <name evidence="9" type="ORF">EV213_12145</name>
</gene>
<dbReference type="GO" id="GO:0008324">
    <property type="term" value="F:monoatomic cation transmembrane transporter activity"/>
    <property type="evidence" value="ECO:0007669"/>
    <property type="project" value="InterPro"/>
</dbReference>
<comment type="subcellular location">
    <subcellularLocation>
        <location evidence="1">Cell membrane</location>
        <topology evidence="1">Multi-pass membrane protein</topology>
    </subcellularLocation>
</comment>
<evidence type="ECO:0000313" key="9">
    <source>
        <dbReference type="EMBL" id="TDQ35427.1"/>
    </source>
</evidence>
<dbReference type="EMBL" id="SNYJ01000021">
    <property type="protein sequence ID" value="TDQ35427.1"/>
    <property type="molecule type" value="Genomic_DNA"/>
</dbReference>
<dbReference type="AlphaFoldDB" id="A0A4R6TSF1"/>
<evidence type="ECO:0000313" key="10">
    <source>
        <dbReference type="Proteomes" id="UP000295632"/>
    </source>
</evidence>
<keyword evidence="7 8" id="KW-0472">Membrane</keyword>
<dbReference type="InterPro" id="IPR003445">
    <property type="entry name" value="Cat_transpt"/>
</dbReference>
<dbReference type="RefSeq" id="WP_133581904.1">
    <property type="nucleotide sequence ID" value="NZ_SNYJ01000021.1"/>
</dbReference>
<keyword evidence="6" id="KW-0406">Ion transport</keyword>
<name>A0A4R6TSF1_9BACI</name>
<dbReference type="GO" id="GO:0030001">
    <property type="term" value="P:metal ion transport"/>
    <property type="evidence" value="ECO:0007669"/>
    <property type="project" value="UniProtKB-ARBA"/>
</dbReference>
<keyword evidence="5 8" id="KW-1133">Transmembrane helix</keyword>
<protein>
    <submittedName>
        <fullName evidence="9">Trk-type K+ transport system membrane component</fullName>
    </submittedName>
</protein>
<dbReference type="OrthoDB" id="9810952at2"/>
<evidence type="ECO:0000256" key="7">
    <source>
        <dbReference type="ARBA" id="ARBA00023136"/>
    </source>
</evidence>
<proteinExistence type="predicted"/>
<evidence type="ECO:0000256" key="2">
    <source>
        <dbReference type="ARBA" id="ARBA00022448"/>
    </source>
</evidence>
<feature type="transmembrane region" description="Helical" evidence="8">
    <location>
        <begin position="20"/>
        <end position="41"/>
    </location>
</feature>
<keyword evidence="4 8" id="KW-0812">Transmembrane</keyword>